<reference evidence="1 2" key="1">
    <citation type="submission" date="2016-03" db="EMBL/GenBank/DDBJ databases">
        <title>Characterisation of pf16 and phiPMW: Two novel phages infecting Pseudomonas putida PpG1.</title>
        <authorList>
            <person name="Magill D.J."/>
            <person name="Krylov V.N."/>
            <person name="Shaburova O.V."/>
            <person name="Allen C.C.R."/>
            <person name="McGrath J.W."/>
            <person name="Quinn J.P."/>
            <person name="Kulakov L.A."/>
        </authorList>
    </citation>
    <scope>NUCLEOTIDE SEQUENCE [LARGE SCALE GENOMIC DNA]</scope>
</reference>
<accession>A0A1S5R3H2</accession>
<dbReference type="EMBL" id="KU873925">
    <property type="protein sequence ID" value="AND74937.1"/>
    <property type="molecule type" value="Genomic_DNA"/>
</dbReference>
<keyword evidence="2" id="KW-1185">Reference proteome</keyword>
<organism evidence="1 2">
    <name type="scientific">Pseudomonas phage pf16</name>
    <dbReference type="NCBI Taxonomy" id="1815630"/>
    <lineage>
        <taxon>Viruses</taxon>
        <taxon>Duplodnaviria</taxon>
        <taxon>Heunggongvirae</taxon>
        <taxon>Uroviricota</taxon>
        <taxon>Caudoviricetes</taxon>
        <taxon>Chakrabartyvirus</taxon>
        <taxon>Chakrabartyvirus pf16</taxon>
    </lineage>
</organism>
<name>A0A1S5R3H2_9CAUD</name>
<evidence type="ECO:0000313" key="2">
    <source>
        <dbReference type="Proteomes" id="UP000225821"/>
    </source>
</evidence>
<evidence type="ECO:0000313" key="1">
    <source>
        <dbReference type="EMBL" id="AND74937.1"/>
    </source>
</evidence>
<proteinExistence type="predicted"/>
<protein>
    <submittedName>
        <fullName evidence="1">Uncharacterized protein</fullName>
    </submittedName>
</protein>
<sequence>MAWKLEYEAPAGLRTNRGFWAVFVKGHWYYRGVKLWAEDKPEGYRQGYSNCDSDGPKTTRAFLSYLRRHPELKGKEVYFSHNGYLRCGDIVTHLGITARWEEPSNEKKD</sequence>
<gene>
    <name evidence="1" type="ORF">pf16_14</name>
</gene>
<dbReference type="Proteomes" id="UP000225821">
    <property type="component" value="Segment"/>
</dbReference>